<feature type="non-terminal residue" evidence="1">
    <location>
        <position position="1"/>
    </location>
</feature>
<evidence type="ECO:0000313" key="1">
    <source>
        <dbReference type="EMBL" id="RSN72900.1"/>
    </source>
</evidence>
<reference evidence="1 2" key="1">
    <citation type="submission" date="2018-10" db="EMBL/GenBank/DDBJ databases">
        <title>Co-occurring genomic capacity for anaerobic methane metabolism and dissimilatory sulfite reduction discovered in the Korarchaeota.</title>
        <authorList>
            <person name="Mckay L.J."/>
            <person name="Dlakic M."/>
            <person name="Fields M.W."/>
            <person name="Delmont T.O."/>
            <person name="Eren A.M."/>
            <person name="Jay Z.J."/>
            <person name="Klingelsmith K.B."/>
            <person name="Rusch D.B."/>
            <person name="Inskeep W.P."/>
        </authorList>
    </citation>
    <scope>NUCLEOTIDE SEQUENCE [LARGE SCALE GENOMIC DNA]</scope>
    <source>
        <strain evidence="1 2">MDKW</strain>
    </source>
</reference>
<sequence length="60" mass="6688">VAAIEVKMGDIAREEIIKFLERAPKEGEKIVVAREGPSLEGVSLFTHRDILSMAMNFEQS</sequence>
<comment type="caution">
    <text evidence="1">The sequence shown here is derived from an EMBL/GenBank/DDBJ whole genome shotgun (WGS) entry which is preliminary data.</text>
</comment>
<dbReference type="Proteomes" id="UP000277582">
    <property type="component" value="Unassembled WGS sequence"/>
</dbReference>
<proteinExistence type="predicted"/>
<keyword evidence="2" id="KW-1185">Reference proteome</keyword>
<name>A0A429GG70_9CREN</name>
<dbReference type="EMBL" id="RCOS01000135">
    <property type="protein sequence ID" value="RSN72900.1"/>
    <property type="molecule type" value="Genomic_DNA"/>
</dbReference>
<dbReference type="AlphaFoldDB" id="A0A429GG70"/>
<organism evidence="1 2">
    <name type="scientific">Candidatus Methanodesulfokora washburnensis</name>
    <dbReference type="NCBI Taxonomy" id="2478471"/>
    <lineage>
        <taxon>Archaea</taxon>
        <taxon>Thermoproteota</taxon>
        <taxon>Candidatus Korarchaeia</taxon>
        <taxon>Candidatus Korarchaeia incertae sedis</taxon>
        <taxon>Candidatus Methanodesulfokora</taxon>
    </lineage>
</organism>
<accession>A0A429GG70</accession>
<gene>
    <name evidence="1" type="ORF">D6D85_11945</name>
</gene>
<protein>
    <submittedName>
        <fullName evidence="1">Uncharacterized protein</fullName>
    </submittedName>
</protein>
<evidence type="ECO:0000313" key="2">
    <source>
        <dbReference type="Proteomes" id="UP000277582"/>
    </source>
</evidence>
<dbReference type="RefSeq" id="WP_161969845.1">
    <property type="nucleotide sequence ID" value="NZ_RCOS01000135.1"/>
</dbReference>